<keyword evidence="4" id="KW-0479">Metal-binding</keyword>
<dbReference type="PANTHER" id="PTHR46458">
    <property type="entry name" value="BLR2807 PROTEIN"/>
    <property type="match status" value="1"/>
</dbReference>
<dbReference type="GO" id="GO:0046872">
    <property type="term" value="F:metal ion binding"/>
    <property type="evidence" value="ECO:0007669"/>
    <property type="project" value="UniProtKB-KW"/>
</dbReference>
<name>Q17286_9BIVA</name>
<dbReference type="Pfam" id="PF00042">
    <property type="entry name" value="Globin"/>
    <property type="match status" value="1"/>
</dbReference>
<dbReference type="InterPro" id="IPR009050">
    <property type="entry name" value="Globin-like_sf"/>
</dbReference>
<evidence type="ECO:0000256" key="1">
    <source>
        <dbReference type="ARBA" id="ARBA00022448"/>
    </source>
</evidence>
<evidence type="ECO:0000256" key="2">
    <source>
        <dbReference type="ARBA" id="ARBA00022617"/>
    </source>
</evidence>
<dbReference type="InterPro" id="IPR012292">
    <property type="entry name" value="Globin/Proto"/>
</dbReference>
<evidence type="ECO:0000256" key="5">
    <source>
        <dbReference type="ARBA" id="ARBA00023004"/>
    </source>
</evidence>
<evidence type="ECO:0000256" key="4">
    <source>
        <dbReference type="ARBA" id="ARBA00022723"/>
    </source>
</evidence>
<protein>
    <submittedName>
        <fullName evidence="8">Hemoglobin (Heterodimeric)</fullName>
    </submittedName>
</protein>
<comment type="similarity">
    <text evidence="6">Belongs to the globin family.</text>
</comment>
<gene>
    <name evidence="8" type="primary">hemoglobin</name>
</gene>
<dbReference type="InterPro" id="IPR000971">
    <property type="entry name" value="Globin"/>
</dbReference>
<keyword evidence="5" id="KW-0408">Iron</keyword>
<sequence length="158" mass="17625">MSKPAEAIAAVTQPDVKAALKSSWGLLAPNKKKYGVELMCKLFSLHKDTARYFERMGKLDANNAGSNRELIGHAIYLMYAIESFVDQLDDPSIVEDIGRNFAYRHLKRGIGSKSFSVILDTLDQFLGDSLGVNYTAEVKDAWEKLVKVILALLDDEKK</sequence>
<dbReference type="AlphaFoldDB" id="Q17286"/>
<dbReference type="InterPro" id="IPR044399">
    <property type="entry name" value="Mb-like_M"/>
</dbReference>
<dbReference type="EMBL" id="D58416">
    <property type="protein sequence ID" value="BAA09587.1"/>
    <property type="molecule type" value="mRNA"/>
</dbReference>
<dbReference type="CDD" id="cd01040">
    <property type="entry name" value="Mb-like"/>
    <property type="match status" value="1"/>
</dbReference>
<keyword evidence="3 6" id="KW-0561">Oxygen transport</keyword>
<proteinExistence type="evidence at transcript level"/>
<accession>Q17286</accession>
<dbReference type="Gene3D" id="1.10.490.10">
    <property type="entry name" value="Globins"/>
    <property type="match status" value="1"/>
</dbReference>
<evidence type="ECO:0000256" key="6">
    <source>
        <dbReference type="RuleBase" id="RU000356"/>
    </source>
</evidence>
<dbReference type="GO" id="GO:0019825">
    <property type="term" value="F:oxygen binding"/>
    <property type="evidence" value="ECO:0007669"/>
    <property type="project" value="InterPro"/>
</dbReference>
<dbReference type="GO" id="GO:0020037">
    <property type="term" value="F:heme binding"/>
    <property type="evidence" value="ECO:0007669"/>
    <property type="project" value="InterPro"/>
</dbReference>
<dbReference type="PROSITE" id="PS01033">
    <property type="entry name" value="GLOBIN"/>
    <property type="match status" value="1"/>
</dbReference>
<dbReference type="PIR" id="B53876">
    <property type="entry name" value="B53876"/>
</dbReference>
<organism evidence="8">
    <name type="scientific">Barbatia virescens</name>
    <dbReference type="NCBI Taxonomy" id="6559"/>
    <lineage>
        <taxon>Eukaryota</taxon>
        <taxon>Metazoa</taxon>
        <taxon>Spiralia</taxon>
        <taxon>Lophotrochozoa</taxon>
        <taxon>Mollusca</taxon>
        <taxon>Bivalvia</taxon>
        <taxon>Autobranchia</taxon>
        <taxon>Pteriomorphia</taxon>
        <taxon>Arcoida</taxon>
        <taxon>Arcoidea</taxon>
        <taxon>Arcidae</taxon>
        <taxon>Barbatia</taxon>
    </lineage>
</organism>
<dbReference type="InterPro" id="IPR050532">
    <property type="entry name" value="Globin-like_OT"/>
</dbReference>
<dbReference type="GO" id="GO:0005344">
    <property type="term" value="F:oxygen carrier activity"/>
    <property type="evidence" value="ECO:0007669"/>
    <property type="project" value="UniProtKB-KW"/>
</dbReference>
<reference evidence="8" key="1">
    <citation type="journal article" date="1995" name="Zool. Sci.">
        <title>The cDNA-derived amino acid sequence of chain II of the heterodimeric hemoglobin from the blood clam Barbatia virescens.</title>
        <authorList>
            <person name="Suzuki T."/>
            <person name="Arita T."/>
            <person name="Kawasaki Y."/>
        </authorList>
    </citation>
    <scope>NUCLEOTIDE SEQUENCE</scope>
</reference>
<keyword evidence="1 6" id="KW-0813">Transport</keyword>
<keyword evidence="2 6" id="KW-0349">Heme</keyword>
<evidence type="ECO:0000313" key="8">
    <source>
        <dbReference type="EMBL" id="BAA09587.1"/>
    </source>
</evidence>
<evidence type="ECO:0000259" key="7">
    <source>
        <dbReference type="PROSITE" id="PS01033"/>
    </source>
</evidence>
<reference evidence="8" key="2">
    <citation type="submission" date="1995-06" db="EMBL/GenBank/DDBJ databases">
        <authorList>
            <person name="Suzuki T."/>
        </authorList>
    </citation>
    <scope>NUCLEOTIDE SEQUENCE</scope>
</reference>
<feature type="domain" description="Globin" evidence="7">
    <location>
        <begin position="10"/>
        <end position="158"/>
    </location>
</feature>
<dbReference type="SUPFAM" id="SSF46458">
    <property type="entry name" value="Globin-like"/>
    <property type="match status" value="1"/>
</dbReference>
<dbReference type="SMR" id="Q17286"/>
<evidence type="ECO:0000256" key="3">
    <source>
        <dbReference type="ARBA" id="ARBA00022621"/>
    </source>
</evidence>
<dbReference type="PANTHER" id="PTHR46458:SF1">
    <property type="entry name" value="GEO09476P1"/>
    <property type="match status" value="1"/>
</dbReference>